<feature type="compositionally biased region" description="Polar residues" evidence="1">
    <location>
        <begin position="38"/>
        <end position="49"/>
    </location>
</feature>
<dbReference type="CDD" id="cd14852">
    <property type="entry name" value="LD-carboxypeptidase"/>
    <property type="match status" value="1"/>
</dbReference>
<organism evidence="4 5">
    <name type="scientific">Exiguobacterium mexicanum</name>
    <dbReference type="NCBI Taxonomy" id="340146"/>
    <lineage>
        <taxon>Bacteria</taxon>
        <taxon>Bacillati</taxon>
        <taxon>Bacillota</taxon>
        <taxon>Bacilli</taxon>
        <taxon>Bacillales</taxon>
        <taxon>Bacillales Family XII. Incertae Sedis</taxon>
        <taxon>Exiguobacterium</taxon>
    </lineage>
</organism>
<dbReference type="Gene3D" id="3.30.1380.10">
    <property type="match status" value="1"/>
</dbReference>
<comment type="caution">
    <text evidence="4">The sequence shown here is derived from an EMBL/GenBank/DDBJ whole genome shotgun (WGS) entry which is preliminary data.</text>
</comment>
<dbReference type="PROSITE" id="PS51257">
    <property type="entry name" value="PROKAR_LIPOPROTEIN"/>
    <property type="match status" value="1"/>
</dbReference>
<dbReference type="PANTHER" id="PTHR34385:SF1">
    <property type="entry name" value="PEPTIDOGLYCAN L-ALANYL-D-GLUTAMATE ENDOPEPTIDASE CWLK"/>
    <property type="match status" value="1"/>
</dbReference>
<dbReference type="EMBL" id="JASWER010000007">
    <property type="protein sequence ID" value="MDL5377190.1"/>
    <property type="molecule type" value="Genomic_DNA"/>
</dbReference>
<sequence>MRKPSLLMVCCALTLTLVGCNTSNQNETEEADNKPAETEQQTETPAAASTDTEDEVVEEAPATEAEPPAEDEPAEEPAADEPEAEEAPVVEAPPVEEPAQTPSQPLEQNGMANVKLDTLILVNKKIALPAGYKPNDLVTANIDFVDTASGERRMLRKEAAQAIEKLMTGAKTAGIDLKGTSAFRSYDYQVQLFNAYVAKDGKEQAMKYSAPPGHSEHQTGLAIDVSSASVGYQLTQSLEQTKEGKWLADNAHTYGFIVRYQRAYEAETGYMFEPWHLRYIGVEHATNVHKTNVPFERYLEQSMN</sequence>
<name>A0ABT7MPU9_9BACL</name>
<proteinExistence type="predicted"/>
<keyword evidence="5" id="KW-1185">Reference proteome</keyword>
<reference evidence="4 5" key="1">
    <citation type="submission" date="2023-06" db="EMBL/GenBank/DDBJ databases">
        <title>Influencing factors and mechanism of Cr(VI) reduction by facultative anaerobic Exiguobacterium sp. PY14.</title>
        <authorList>
            <person name="Zou L."/>
        </authorList>
    </citation>
    <scope>NUCLEOTIDE SEQUENCE [LARGE SCALE GENOMIC DNA]</scope>
    <source>
        <strain evidence="4 5">PY14</strain>
    </source>
</reference>
<dbReference type="Proteomes" id="UP001230807">
    <property type="component" value="Unassembled WGS sequence"/>
</dbReference>
<feature type="chain" id="PRO_5045998208" evidence="2">
    <location>
        <begin position="20"/>
        <end position="304"/>
    </location>
</feature>
<dbReference type="InterPro" id="IPR058193">
    <property type="entry name" value="VanY/YodJ_core_dom"/>
</dbReference>
<evidence type="ECO:0000256" key="2">
    <source>
        <dbReference type="SAM" id="SignalP"/>
    </source>
</evidence>
<evidence type="ECO:0000256" key="1">
    <source>
        <dbReference type="SAM" id="MobiDB-lite"/>
    </source>
</evidence>
<accession>A0ABT7MPU9</accession>
<dbReference type="PANTHER" id="PTHR34385">
    <property type="entry name" value="D-ALANYL-D-ALANINE CARBOXYPEPTIDASE"/>
    <property type="match status" value="1"/>
</dbReference>
<protein>
    <submittedName>
        <fullName evidence="4">M15 family metallopeptidase</fullName>
    </submittedName>
</protein>
<feature type="domain" description="D-alanyl-D-alanine carboxypeptidase-like core" evidence="3">
    <location>
        <begin position="153"/>
        <end position="281"/>
    </location>
</feature>
<feature type="compositionally biased region" description="Polar residues" evidence="1">
    <location>
        <begin position="100"/>
        <end position="110"/>
    </location>
</feature>
<gene>
    <name evidence="4" type="ORF">QR695_09265</name>
</gene>
<evidence type="ECO:0000259" key="3">
    <source>
        <dbReference type="Pfam" id="PF02557"/>
    </source>
</evidence>
<dbReference type="Pfam" id="PF02557">
    <property type="entry name" value="VanY"/>
    <property type="match status" value="1"/>
</dbReference>
<dbReference type="RefSeq" id="WP_214720215.1">
    <property type="nucleotide sequence ID" value="NZ_CP183077.1"/>
</dbReference>
<dbReference type="InterPro" id="IPR052179">
    <property type="entry name" value="DD-CPase-like"/>
</dbReference>
<feature type="region of interest" description="Disordered" evidence="1">
    <location>
        <begin position="23"/>
        <end position="110"/>
    </location>
</feature>
<feature type="compositionally biased region" description="Low complexity" evidence="1">
    <location>
        <begin position="89"/>
        <end position="99"/>
    </location>
</feature>
<evidence type="ECO:0000313" key="5">
    <source>
        <dbReference type="Proteomes" id="UP001230807"/>
    </source>
</evidence>
<dbReference type="InterPro" id="IPR009045">
    <property type="entry name" value="Zn_M74/Hedgehog-like"/>
</dbReference>
<dbReference type="InterPro" id="IPR003709">
    <property type="entry name" value="VanY-like_core_dom"/>
</dbReference>
<feature type="compositionally biased region" description="Acidic residues" evidence="1">
    <location>
        <begin position="67"/>
        <end position="88"/>
    </location>
</feature>
<evidence type="ECO:0000313" key="4">
    <source>
        <dbReference type="EMBL" id="MDL5377190.1"/>
    </source>
</evidence>
<dbReference type="SUPFAM" id="SSF55166">
    <property type="entry name" value="Hedgehog/DD-peptidase"/>
    <property type="match status" value="1"/>
</dbReference>
<keyword evidence="2" id="KW-0732">Signal</keyword>
<feature type="signal peptide" evidence="2">
    <location>
        <begin position="1"/>
        <end position="19"/>
    </location>
</feature>